<dbReference type="Gene3D" id="3.30.450.20">
    <property type="entry name" value="PAS domain"/>
    <property type="match status" value="2"/>
</dbReference>
<evidence type="ECO:0000313" key="5">
    <source>
        <dbReference type="EMBL" id="RDE51500.1"/>
    </source>
</evidence>
<sequence length="488" mass="52897">MVKATKKHLEEWASPRTVIVFSLLFVAALWAAVSFWIVSARDERVATTRESLQRMTHAVEDQTRRQFRLAEVILAACANWLAANPDLDPASAPGFRRLLEDFRDRTAATIEIRLLAADGTAIDPLSDSSEPLANVADSDYFRSTPAGGGLFIGAPTRRKPEGNSELPIASRLPTQAFPILVAVIDLSKLTTVYEKQRRKPGGVITLLRADGTILARAPNDRRLLGQAITGVTLPGAQLLQKDQAVVLEESGDKQRRQFTSYSSVPDFPLLVTVSVAYDEALALWQKQTLWILMLATCVTVPLAVVAFRSLQLLRTLANQDAELQHLANTDRLTGVSSRQHFVAAFHAQLQQADSAQKPLSILLVDIDFFKRINDGYGHATGDQALISFAEAATTCLRGADMIGRLGAGEFAMLLLDTDISAAIAVAERIRTVVADISIPTENGTVHFTVSVGASQASATDQSFEDVLKRAIEALHAARASGPDQLAVV</sequence>
<dbReference type="EMBL" id="QPGA01000007">
    <property type="protein sequence ID" value="RDE51500.1"/>
    <property type="molecule type" value="Genomic_DNA"/>
</dbReference>
<dbReference type="NCBIfam" id="TIGR00254">
    <property type="entry name" value="GGDEF"/>
    <property type="match status" value="1"/>
</dbReference>
<feature type="domain" description="GGDEF" evidence="4">
    <location>
        <begin position="357"/>
        <end position="488"/>
    </location>
</feature>
<protein>
    <recommendedName>
        <fullName evidence="1">diguanylate cyclase</fullName>
        <ecNumber evidence="1">2.7.7.65</ecNumber>
    </recommendedName>
</protein>
<dbReference type="InterPro" id="IPR000160">
    <property type="entry name" value="GGDEF_dom"/>
</dbReference>
<dbReference type="InterPro" id="IPR029787">
    <property type="entry name" value="Nucleotide_cyclase"/>
</dbReference>
<dbReference type="InterPro" id="IPR043128">
    <property type="entry name" value="Rev_trsase/Diguanyl_cyclase"/>
</dbReference>
<proteinExistence type="predicted"/>
<comment type="caution">
    <text evidence="5">The sequence shown here is derived from an EMBL/GenBank/DDBJ whole genome shotgun (WGS) entry which is preliminary data.</text>
</comment>
<evidence type="ECO:0000259" key="4">
    <source>
        <dbReference type="PROSITE" id="PS50887"/>
    </source>
</evidence>
<evidence type="ECO:0000256" key="2">
    <source>
        <dbReference type="ARBA" id="ARBA00034247"/>
    </source>
</evidence>
<dbReference type="PANTHER" id="PTHR45138:SF9">
    <property type="entry name" value="DIGUANYLATE CYCLASE DGCM-RELATED"/>
    <property type="match status" value="1"/>
</dbReference>
<dbReference type="FunFam" id="3.30.70.270:FF:000001">
    <property type="entry name" value="Diguanylate cyclase domain protein"/>
    <property type="match status" value="1"/>
</dbReference>
<dbReference type="AlphaFoldDB" id="A0A369XQ42"/>
<feature type="transmembrane region" description="Helical" evidence="3">
    <location>
        <begin position="18"/>
        <end position="39"/>
    </location>
</feature>
<reference evidence="5 6" key="1">
    <citation type="submission" date="2018-05" db="EMBL/GenBank/DDBJ databases">
        <title>Integrated omic analyses show evidence that a Ca. Accumulibacter phosphatis strain performs denitrification under micro-aerobic conditions.</title>
        <authorList>
            <person name="Camejo P.Y."/>
            <person name="Katherine M.D."/>
            <person name="Daniel N.R."/>
        </authorList>
    </citation>
    <scope>NUCLEOTIDE SEQUENCE [LARGE SCALE GENOMIC DNA]</scope>
    <source>
        <strain evidence="5">UW-LDO-IC</strain>
    </source>
</reference>
<keyword evidence="3" id="KW-0812">Transmembrane</keyword>
<feature type="transmembrane region" description="Helical" evidence="3">
    <location>
        <begin position="289"/>
        <end position="307"/>
    </location>
</feature>
<gene>
    <name evidence="5" type="ORF">DVS81_06140</name>
</gene>
<dbReference type="Pfam" id="PF00990">
    <property type="entry name" value="GGDEF"/>
    <property type="match status" value="1"/>
</dbReference>
<evidence type="ECO:0000256" key="3">
    <source>
        <dbReference type="SAM" id="Phobius"/>
    </source>
</evidence>
<dbReference type="CDD" id="cd12915">
    <property type="entry name" value="PDC2_DGC_like"/>
    <property type="match status" value="1"/>
</dbReference>
<comment type="catalytic activity">
    <reaction evidence="2">
        <text>2 GTP = 3',3'-c-di-GMP + 2 diphosphate</text>
        <dbReference type="Rhea" id="RHEA:24898"/>
        <dbReference type="ChEBI" id="CHEBI:33019"/>
        <dbReference type="ChEBI" id="CHEBI:37565"/>
        <dbReference type="ChEBI" id="CHEBI:58805"/>
        <dbReference type="EC" id="2.7.7.65"/>
    </reaction>
</comment>
<evidence type="ECO:0000256" key="1">
    <source>
        <dbReference type="ARBA" id="ARBA00012528"/>
    </source>
</evidence>
<dbReference type="Proteomes" id="UP000253831">
    <property type="component" value="Unassembled WGS sequence"/>
</dbReference>
<dbReference type="Gene3D" id="3.30.70.270">
    <property type="match status" value="1"/>
</dbReference>
<accession>A0A369XQ42</accession>
<dbReference type="CDD" id="cd01949">
    <property type="entry name" value="GGDEF"/>
    <property type="match status" value="1"/>
</dbReference>
<name>A0A369XQ42_9PROT</name>
<dbReference type="GO" id="GO:0052621">
    <property type="term" value="F:diguanylate cyclase activity"/>
    <property type="evidence" value="ECO:0007669"/>
    <property type="project" value="UniProtKB-EC"/>
</dbReference>
<keyword evidence="3" id="KW-0472">Membrane</keyword>
<dbReference type="PANTHER" id="PTHR45138">
    <property type="entry name" value="REGULATORY COMPONENTS OF SENSORY TRANSDUCTION SYSTEM"/>
    <property type="match status" value="1"/>
</dbReference>
<organism evidence="5 6">
    <name type="scientific">Candidatus Accumulibacter meliphilus</name>
    <dbReference type="NCBI Taxonomy" id="2211374"/>
    <lineage>
        <taxon>Bacteria</taxon>
        <taxon>Pseudomonadati</taxon>
        <taxon>Pseudomonadota</taxon>
        <taxon>Betaproteobacteria</taxon>
        <taxon>Candidatus Accumulibacter</taxon>
    </lineage>
</organism>
<dbReference type="SMART" id="SM00267">
    <property type="entry name" value="GGDEF"/>
    <property type="match status" value="1"/>
</dbReference>
<dbReference type="InterPro" id="IPR050469">
    <property type="entry name" value="Diguanylate_Cyclase"/>
</dbReference>
<evidence type="ECO:0000313" key="6">
    <source>
        <dbReference type="Proteomes" id="UP000253831"/>
    </source>
</evidence>
<dbReference type="EC" id="2.7.7.65" evidence="1"/>
<keyword evidence="3" id="KW-1133">Transmembrane helix</keyword>
<dbReference type="PROSITE" id="PS50887">
    <property type="entry name" value="GGDEF"/>
    <property type="match status" value="1"/>
</dbReference>
<dbReference type="SUPFAM" id="SSF55073">
    <property type="entry name" value="Nucleotide cyclase"/>
    <property type="match status" value="1"/>
</dbReference>